<comment type="caution">
    <text evidence="13">The sequence shown here is derived from an EMBL/GenBank/DDBJ whole genome shotgun (WGS) entry which is preliminary data.</text>
</comment>
<dbReference type="GO" id="GO:0005524">
    <property type="term" value="F:ATP binding"/>
    <property type="evidence" value="ECO:0007669"/>
    <property type="project" value="UniProtKB-KW"/>
</dbReference>
<feature type="transmembrane region" description="Helical" evidence="11">
    <location>
        <begin position="263"/>
        <end position="281"/>
    </location>
</feature>
<dbReference type="InterPro" id="IPR023298">
    <property type="entry name" value="ATPase_P-typ_TM_dom_sf"/>
</dbReference>
<feature type="domain" description="Cation-transporting P-type ATPase N-terminal" evidence="12">
    <location>
        <begin position="22"/>
        <end position="95"/>
    </location>
</feature>
<dbReference type="PATRIC" id="fig|1544416.3.peg.6"/>
<dbReference type="Gene3D" id="2.70.150.10">
    <property type="entry name" value="Calcium-transporting ATPase, cytoplasmic transduction domain A"/>
    <property type="match status" value="1"/>
</dbReference>
<dbReference type="InterPro" id="IPR004014">
    <property type="entry name" value="ATPase_P-typ_cation-transptr_N"/>
</dbReference>
<keyword evidence="2" id="KW-0597">Phosphoprotein</keyword>
<dbReference type="SUPFAM" id="SSF81653">
    <property type="entry name" value="Calcium ATPase, transduction domain A"/>
    <property type="match status" value="1"/>
</dbReference>
<dbReference type="SUPFAM" id="SSF81665">
    <property type="entry name" value="Calcium ATPase, transmembrane domain M"/>
    <property type="match status" value="1"/>
</dbReference>
<evidence type="ECO:0000256" key="7">
    <source>
        <dbReference type="ARBA" id="ARBA00022967"/>
    </source>
</evidence>
<keyword evidence="13" id="KW-0378">Hydrolase</keyword>
<proteinExistence type="predicted"/>
<keyword evidence="9 11" id="KW-0472">Membrane</keyword>
<dbReference type="Pfam" id="PF00690">
    <property type="entry name" value="Cation_ATPase_N"/>
    <property type="match status" value="1"/>
</dbReference>
<dbReference type="RefSeq" id="WP_211257079.1">
    <property type="nucleotide sequence ID" value="NZ_LKST01000001.1"/>
</dbReference>
<dbReference type="SFLD" id="SFLDS00003">
    <property type="entry name" value="Haloacid_Dehalogenase"/>
    <property type="match status" value="1"/>
</dbReference>
<evidence type="ECO:0000256" key="3">
    <source>
        <dbReference type="ARBA" id="ARBA00022692"/>
    </source>
</evidence>
<dbReference type="SUPFAM" id="SSF56784">
    <property type="entry name" value="HAD-like"/>
    <property type="match status" value="1"/>
</dbReference>
<dbReference type="EC" id="3.6.3.-" evidence="13"/>
<evidence type="ECO:0000256" key="2">
    <source>
        <dbReference type="ARBA" id="ARBA00022553"/>
    </source>
</evidence>
<evidence type="ECO:0000256" key="10">
    <source>
        <dbReference type="SAM" id="MobiDB-lite"/>
    </source>
</evidence>
<dbReference type="FunFam" id="2.70.150.10:FF:000160">
    <property type="entry name" value="Sarcoplasmic/endoplasmic reticulum calcium ATPase 1"/>
    <property type="match status" value="1"/>
</dbReference>
<evidence type="ECO:0000256" key="9">
    <source>
        <dbReference type="ARBA" id="ARBA00023136"/>
    </source>
</evidence>
<dbReference type="GO" id="GO:0016887">
    <property type="term" value="F:ATP hydrolysis activity"/>
    <property type="evidence" value="ECO:0007669"/>
    <property type="project" value="InterPro"/>
</dbReference>
<sequence>MNDSPTANPTGPTVDASGSEAPIYAVTTDTALGRLNSRDIGLSAAEAGAAAEKYGPNKLPEAKQKPEIIKFLAHFNDILIYILLVAGIVKAIFQDWVDFWVIIAVAFGNALIGYIQEGQAEKALDGIRGMLSLHAMVKRDGSWQDVESESLVPGDVVRFGAGDKIPADIRILDAQRLKIDESMLTGESEPASKTPSEVEPGAGIGDRTNIAHSGTVVTQGSGYGVVYATGRDTEIGHIQAMVDDVDSLKTPLTQQMDKLGTQFAIGIVGVSALLMILGRFVHDMAPEALLTDVLSFAVAAVPEGLPALVTITLALGVQKMARHKAITRKMGAVEALGAVTTICSDKTGTLTRNEMTARVARTPRATYDVTGDGFVKEGELTARASSDEDGLRDLARINALCNDAVLGEGEEAGMWSVIGEPTEAALVIFSHKAGFGAAEAEAYQRTAVIPFDSAYKYMAVRVAGPVVATGEELLMKGAPDVLFARCSSQRDAQGRLVDFDLGYWESEVAALASQGMRVLASARKSVPEHGGLDHADVETGLELVGLVGLIDPPRAEAIEAIKSCHAAGISVKMITGDHVETAKAIGRQLDLRQGQEPVAITGADIEAMSRVDLAERVVGIDVFARTSPEHKIRIVDALQSHDQVVAMTGDGANDAPANPRRRGHRDGDQGHRGHEGSRGHRAGGR</sequence>
<evidence type="ECO:0000256" key="11">
    <source>
        <dbReference type="SAM" id="Phobius"/>
    </source>
</evidence>
<evidence type="ECO:0000313" key="13">
    <source>
        <dbReference type="EMBL" id="KQB84878.1"/>
    </source>
</evidence>
<keyword evidence="3 11" id="KW-0812">Transmembrane</keyword>
<dbReference type="InterPro" id="IPR036412">
    <property type="entry name" value="HAD-like_sf"/>
</dbReference>
<protein>
    <submittedName>
        <fullName evidence="13">Putative cation-transporting ATPase F</fullName>
        <ecNumber evidence="13">3.6.3.-</ecNumber>
    </submittedName>
</protein>
<keyword evidence="4" id="KW-0547">Nucleotide-binding</keyword>
<dbReference type="InterPro" id="IPR001757">
    <property type="entry name" value="P_typ_ATPase"/>
</dbReference>
<dbReference type="PROSITE" id="PS00154">
    <property type="entry name" value="ATPASE_E1_E2"/>
    <property type="match status" value="1"/>
</dbReference>
<dbReference type="PRINTS" id="PR00119">
    <property type="entry name" value="CATATPASE"/>
</dbReference>
<dbReference type="Gene3D" id="1.20.1110.10">
    <property type="entry name" value="Calcium-transporting ATPase, transmembrane domain"/>
    <property type="match status" value="2"/>
</dbReference>
<dbReference type="InterPro" id="IPR023214">
    <property type="entry name" value="HAD_sf"/>
</dbReference>
<accession>A0A0Q0Z5T7</accession>
<keyword evidence="5" id="KW-0067">ATP-binding</keyword>
<dbReference type="STRING" id="1544416.Cocul_00007"/>
<feature type="transmembrane region" description="Helical" evidence="11">
    <location>
        <begin position="99"/>
        <end position="115"/>
    </location>
</feature>
<reference evidence="13 14" key="1">
    <citation type="submission" date="2015-10" db="EMBL/GenBank/DDBJ databases">
        <title>Corynebacteirum lowii and Corynebacterium oculi species nova, derived from human clinical disease and and emended description of Corynebacterium mastiditis.</title>
        <authorList>
            <person name="Bernard K."/>
            <person name="Pacheco A.L."/>
            <person name="Mcdougall C."/>
            <person name="Burtx T."/>
            <person name="Weibe D."/>
            <person name="Tyler S."/>
            <person name="Olson A.B."/>
            <person name="Cnockaert M."/>
            <person name="Eguchi H."/>
            <person name="Kuwahara T."/>
            <person name="Nakayama-Imaohji H."/>
            <person name="Boudewijins M."/>
            <person name="Van Hoecke F."/>
            <person name="Bernier A.-M."/>
            <person name="Vandamme P."/>
        </authorList>
    </citation>
    <scope>NUCLEOTIDE SEQUENCE [LARGE SCALE GENOMIC DNA]</scope>
    <source>
        <strain evidence="13 14">NML 130210</strain>
    </source>
</reference>
<dbReference type="Gene3D" id="3.40.50.1000">
    <property type="entry name" value="HAD superfamily/HAD-like"/>
    <property type="match status" value="1"/>
</dbReference>
<dbReference type="GO" id="GO:0005886">
    <property type="term" value="C:plasma membrane"/>
    <property type="evidence" value="ECO:0007669"/>
    <property type="project" value="UniProtKB-SubCell"/>
</dbReference>
<evidence type="ECO:0000256" key="4">
    <source>
        <dbReference type="ARBA" id="ARBA00022741"/>
    </source>
</evidence>
<organism evidence="13 14">
    <name type="scientific">Corynebacterium oculi</name>
    <dbReference type="NCBI Taxonomy" id="1544416"/>
    <lineage>
        <taxon>Bacteria</taxon>
        <taxon>Bacillati</taxon>
        <taxon>Actinomycetota</taxon>
        <taxon>Actinomycetes</taxon>
        <taxon>Mycobacteriales</taxon>
        <taxon>Corynebacteriaceae</taxon>
        <taxon>Corynebacterium</taxon>
    </lineage>
</organism>
<feature type="region of interest" description="Disordered" evidence="10">
    <location>
        <begin position="648"/>
        <end position="685"/>
    </location>
</feature>
<dbReference type="SFLD" id="SFLDF00027">
    <property type="entry name" value="p-type_atpase"/>
    <property type="match status" value="1"/>
</dbReference>
<evidence type="ECO:0000259" key="12">
    <source>
        <dbReference type="SMART" id="SM00831"/>
    </source>
</evidence>
<comment type="subcellular location">
    <subcellularLocation>
        <location evidence="1">Cell membrane</location>
        <topology evidence="1">Multi-pass membrane protein</topology>
    </subcellularLocation>
</comment>
<dbReference type="SMART" id="SM00831">
    <property type="entry name" value="Cation_ATPase_N"/>
    <property type="match status" value="1"/>
</dbReference>
<dbReference type="PRINTS" id="PR00121">
    <property type="entry name" value="NAKATPASE"/>
</dbReference>
<dbReference type="SFLD" id="SFLDG00002">
    <property type="entry name" value="C1.7:_P-type_atpase_like"/>
    <property type="match status" value="1"/>
</dbReference>
<dbReference type="InterPro" id="IPR023299">
    <property type="entry name" value="ATPase_P-typ_cyto_dom_N"/>
</dbReference>
<dbReference type="SUPFAM" id="SSF81660">
    <property type="entry name" value="Metal cation-transporting ATPase, ATP-binding domain N"/>
    <property type="match status" value="1"/>
</dbReference>
<keyword evidence="6" id="KW-0460">Magnesium</keyword>
<feature type="compositionally biased region" description="Basic and acidic residues" evidence="10">
    <location>
        <begin position="665"/>
        <end position="678"/>
    </location>
</feature>
<name>A0A0Q0Z5T7_9CORY</name>
<dbReference type="Pfam" id="PF00122">
    <property type="entry name" value="E1-E2_ATPase"/>
    <property type="match status" value="1"/>
</dbReference>
<dbReference type="InterPro" id="IPR008250">
    <property type="entry name" value="ATPase_P-typ_transduc_dom_A_sf"/>
</dbReference>
<dbReference type="EMBL" id="LKST01000001">
    <property type="protein sequence ID" value="KQB84878.1"/>
    <property type="molecule type" value="Genomic_DNA"/>
</dbReference>
<gene>
    <name evidence="13" type="primary">ctpF_1</name>
    <name evidence="13" type="ORF">Cocul_00007</name>
</gene>
<dbReference type="Gene3D" id="3.40.1110.10">
    <property type="entry name" value="Calcium-transporting ATPase, cytoplasmic domain N"/>
    <property type="match status" value="1"/>
</dbReference>
<dbReference type="InterPro" id="IPR018303">
    <property type="entry name" value="ATPase_P-typ_P_site"/>
</dbReference>
<dbReference type="NCBIfam" id="TIGR01494">
    <property type="entry name" value="ATPase_P-type"/>
    <property type="match status" value="1"/>
</dbReference>
<evidence type="ECO:0000256" key="8">
    <source>
        <dbReference type="ARBA" id="ARBA00022989"/>
    </source>
</evidence>
<evidence type="ECO:0000256" key="5">
    <source>
        <dbReference type="ARBA" id="ARBA00022840"/>
    </source>
</evidence>
<dbReference type="Proteomes" id="UP000050517">
    <property type="component" value="Unassembled WGS sequence"/>
</dbReference>
<feature type="transmembrane region" description="Helical" evidence="11">
    <location>
        <begin position="293"/>
        <end position="317"/>
    </location>
</feature>
<evidence type="ECO:0000256" key="6">
    <source>
        <dbReference type="ARBA" id="ARBA00022842"/>
    </source>
</evidence>
<feature type="compositionally biased region" description="Polar residues" evidence="10">
    <location>
        <begin position="1"/>
        <end position="11"/>
    </location>
</feature>
<dbReference type="Pfam" id="PF13246">
    <property type="entry name" value="Cation_ATPase"/>
    <property type="match status" value="1"/>
</dbReference>
<dbReference type="AlphaFoldDB" id="A0A0Q0Z5T7"/>
<keyword evidence="7" id="KW-1278">Translocase</keyword>
<dbReference type="InterPro" id="IPR044492">
    <property type="entry name" value="P_typ_ATPase_HD_dom"/>
</dbReference>
<feature type="transmembrane region" description="Helical" evidence="11">
    <location>
        <begin position="71"/>
        <end position="93"/>
    </location>
</feature>
<evidence type="ECO:0000313" key="14">
    <source>
        <dbReference type="Proteomes" id="UP000050517"/>
    </source>
</evidence>
<keyword evidence="14" id="KW-1185">Reference proteome</keyword>
<feature type="region of interest" description="Disordered" evidence="10">
    <location>
        <begin position="1"/>
        <end position="20"/>
    </location>
</feature>
<keyword evidence="8 11" id="KW-1133">Transmembrane helix</keyword>
<evidence type="ECO:0000256" key="1">
    <source>
        <dbReference type="ARBA" id="ARBA00004651"/>
    </source>
</evidence>
<dbReference type="PANTHER" id="PTHR42861">
    <property type="entry name" value="CALCIUM-TRANSPORTING ATPASE"/>
    <property type="match status" value="1"/>
</dbReference>
<dbReference type="InterPro" id="IPR059000">
    <property type="entry name" value="ATPase_P-type_domA"/>
</dbReference>